<dbReference type="EMBL" id="NMWT01000028">
    <property type="protein sequence ID" value="PLS26245.1"/>
    <property type="molecule type" value="Genomic_DNA"/>
</dbReference>
<dbReference type="Proteomes" id="UP000235034">
    <property type="component" value="Unassembled WGS sequence"/>
</dbReference>
<gene>
    <name evidence="3" type="ORF">Uis4E_1820</name>
</gene>
<sequence>MTFKIHAIPAADAADRIAPYDGVAEAVFVDADGNPVDLTAGSTPADGSITSDMLAAGAVNTAAIGDGQVTAAKLAKGVLPAAYTLPAATATALGGVKQGAAVPNVAADADAAALASAFNGLLTQLRAAGVIAPK</sequence>
<accession>A0A2N5IWB0</accession>
<dbReference type="OrthoDB" id="3235157at2"/>
<proteinExistence type="predicted"/>
<keyword evidence="4" id="KW-1185">Reference proteome</keyword>
<dbReference type="Pfam" id="PF11133">
    <property type="entry name" value="Phage_head_fibr"/>
    <property type="match status" value="1"/>
</dbReference>
<organism evidence="3 4">
    <name type="scientific">Bifidobacterium parmae</name>
    <dbReference type="NCBI Taxonomy" id="361854"/>
    <lineage>
        <taxon>Bacteria</taxon>
        <taxon>Bacillati</taxon>
        <taxon>Actinomycetota</taxon>
        <taxon>Actinomycetes</taxon>
        <taxon>Bifidobacteriales</taxon>
        <taxon>Bifidobacteriaceae</taxon>
        <taxon>Bifidobacterium</taxon>
    </lineage>
</organism>
<keyword evidence="2" id="KW-0945">Host-virus interaction</keyword>
<protein>
    <submittedName>
        <fullName evidence="3">Head fiber protein</fullName>
    </submittedName>
</protein>
<reference evidence="3 4" key="1">
    <citation type="submission" date="2017-07" db="EMBL/GenBank/DDBJ databases">
        <title>Bifidobacterium novel species.</title>
        <authorList>
            <person name="Lugli G.A."/>
            <person name="Milani C."/>
            <person name="Duranti S."/>
            <person name="Mangifesta M."/>
        </authorList>
    </citation>
    <scope>NUCLEOTIDE SEQUENCE [LARGE SCALE GENOMIC DNA]</scope>
    <source>
        <strain evidence="3 4">77</strain>
    </source>
</reference>
<evidence type="ECO:0000313" key="4">
    <source>
        <dbReference type="Proteomes" id="UP000235034"/>
    </source>
</evidence>
<evidence type="ECO:0000256" key="1">
    <source>
        <dbReference type="ARBA" id="ARBA00004328"/>
    </source>
</evidence>
<name>A0A2N5IWB0_9BIFI</name>
<comment type="subcellular location">
    <subcellularLocation>
        <location evidence="1">Virion</location>
    </subcellularLocation>
</comment>
<dbReference type="InterPro" id="IPR022741">
    <property type="entry name" value="Phage_B103_Gp8"/>
</dbReference>
<dbReference type="RefSeq" id="WP_133125445.1">
    <property type="nucleotide sequence ID" value="NZ_NMWT01000028.1"/>
</dbReference>
<dbReference type="Gene3D" id="6.10.140.1630">
    <property type="match status" value="1"/>
</dbReference>
<comment type="caution">
    <text evidence="3">The sequence shown here is derived from an EMBL/GenBank/DDBJ whole genome shotgun (WGS) entry which is preliminary data.</text>
</comment>
<evidence type="ECO:0000313" key="3">
    <source>
        <dbReference type="EMBL" id="PLS26245.1"/>
    </source>
</evidence>
<evidence type="ECO:0000256" key="2">
    <source>
        <dbReference type="ARBA" id="ARBA00022581"/>
    </source>
</evidence>
<dbReference type="AlphaFoldDB" id="A0A2N5IWB0"/>